<proteinExistence type="predicted"/>
<dbReference type="HOGENOM" id="CLU_921147_0_0_12"/>
<protein>
    <submittedName>
        <fullName evidence="2">Uncharacterized protein</fullName>
    </submittedName>
</protein>
<sequence>MAYTNEALGKALEDLTVAYNNFIEQAKNAAIAAMGDTVITQIKQDAKDHISAELAAQKTALEQAIENAKIAINNSSTQAHTTLQQAAATASGELTAATEAKKLELSALIQTAEEALQEKVNEAKSYIDAQLQEAMATAESKLLAKVNSKFIEHYQKGYLQMPGMPSPLEDTSMHYEGYSWYEVNYDGNFFRTKGRNAKAFSAKKLTKENIENGTYIFQDDEQGDAIRNITGTFGTQGNDISNSADGAFYPKRRGHTERGYSEYTYWLNEVGLDFSKIEGLPIAEENRSRNLTFAFWVLIKNE</sequence>
<dbReference type="PATRIC" id="fig|999437.3.peg.2784"/>
<accession>M2AAU3</accession>
<dbReference type="EMBL" id="AGDZ01000039">
    <property type="protein sequence ID" value="EMB19606.1"/>
    <property type="molecule type" value="Genomic_DNA"/>
</dbReference>
<dbReference type="OrthoDB" id="365798at2"/>
<comment type="caution">
    <text evidence="2">The sequence shown here is derived from an EMBL/GenBank/DDBJ whole genome shotgun (WGS) entry which is preliminary data.</text>
</comment>
<dbReference type="RefSeq" id="WP_010697705.1">
    <property type="nucleotide sequence ID" value="NZ_KB442455.1"/>
</dbReference>
<organism evidence="2 3">
    <name type="scientific">Treponema denticola SP33</name>
    <dbReference type="NCBI Taxonomy" id="999437"/>
    <lineage>
        <taxon>Bacteria</taxon>
        <taxon>Pseudomonadati</taxon>
        <taxon>Spirochaetota</taxon>
        <taxon>Spirochaetia</taxon>
        <taxon>Spirochaetales</taxon>
        <taxon>Treponemataceae</taxon>
        <taxon>Treponema</taxon>
    </lineage>
</organism>
<gene>
    <name evidence="2" type="ORF">HMPREF9733_02706</name>
</gene>
<feature type="coiled-coil region" evidence="1">
    <location>
        <begin position="102"/>
        <end position="133"/>
    </location>
</feature>
<feature type="coiled-coil region" evidence="1">
    <location>
        <begin position="51"/>
        <end position="78"/>
    </location>
</feature>
<dbReference type="Proteomes" id="UP000016183">
    <property type="component" value="Unassembled WGS sequence"/>
</dbReference>
<keyword evidence="1" id="KW-0175">Coiled coil</keyword>
<evidence type="ECO:0000313" key="3">
    <source>
        <dbReference type="Proteomes" id="UP000016183"/>
    </source>
</evidence>
<evidence type="ECO:0000256" key="1">
    <source>
        <dbReference type="SAM" id="Coils"/>
    </source>
</evidence>
<reference evidence="2 3" key="1">
    <citation type="submission" date="2012-01" db="EMBL/GenBank/DDBJ databases">
        <title>The Genome Sequence of Treponema denticola SP33.</title>
        <authorList>
            <consortium name="The Broad Institute Genome Sequencing Platform"/>
            <person name="Earl A."/>
            <person name="Ward D."/>
            <person name="Feldgarden M."/>
            <person name="Gevers D."/>
            <person name="Blanton J.M."/>
            <person name="Fenno C.J."/>
            <person name="Baranova O.V."/>
            <person name="Mathney J."/>
            <person name="Dewhirst F.E."/>
            <person name="Izard J."/>
            <person name="Young S.K."/>
            <person name="Zeng Q."/>
            <person name="Gargeya S."/>
            <person name="Fitzgerald M."/>
            <person name="Haas B."/>
            <person name="Abouelleil A."/>
            <person name="Alvarado L."/>
            <person name="Arachchi H.M."/>
            <person name="Berlin A."/>
            <person name="Chapman S.B."/>
            <person name="Gearin G."/>
            <person name="Goldberg J."/>
            <person name="Griggs A."/>
            <person name="Gujja S."/>
            <person name="Hansen M."/>
            <person name="Heiman D."/>
            <person name="Howarth C."/>
            <person name="Larimer J."/>
            <person name="Lui A."/>
            <person name="MacDonald P.J.P."/>
            <person name="McCowen C."/>
            <person name="Montmayeur A."/>
            <person name="Murphy C."/>
            <person name="Neiman D."/>
            <person name="Pearson M."/>
            <person name="Priest M."/>
            <person name="Roberts A."/>
            <person name="Saif S."/>
            <person name="Shea T."/>
            <person name="Sisk P."/>
            <person name="Stolte C."/>
            <person name="Sykes S."/>
            <person name="Wortman J."/>
            <person name="Nusbaum C."/>
            <person name="Birren B."/>
        </authorList>
    </citation>
    <scope>NUCLEOTIDE SEQUENCE [LARGE SCALE GENOMIC DNA]</scope>
    <source>
        <strain evidence="2 3">SP33</strain>
    </source>
</reference>
<name>M2AAU3_TREDN</name>
<dbReference type="AlphaFoldDB" id="M2AAU3"/>
<evidence type="ECO:0000313" key="2">
    <source>
        <dbReference type="EMBL" id="EMB19606.1"/>
    </source>
</evidence>